<name>A0ABN2NJK7_9MICO</name>
<feature type="transmembrane region" description="Helical" evidence="1">
    <location>
        <begin position="21"/>
        <end position="40"/>
    </location>
</feature>
<reference evidence="2 3" key="1">
    <citation type="journal article" date="2019" name="Int. J. Syst. Evol. Microbiol.">
        <title>The Global Catalogue of Microorganisms (GCM) 10K type strain sequencing project: providing services to taxonomists for standard genome sequencing and annotation.</title>
        <authorList>
            <consortium name="The Broad Institute Genomics Platform"/>
            <consortium name="The Broad Institute Genome Sequencing Center for Infectious Disease"/>
            <person name="Wu L."/>
            <person name="Ma J."/>
        </authorList>
    </citation>
    <scope>NUCLEOTIDE SEQUENCE [LARGE SCALE GENOMIC DNA]</scope>
    <source>
        <strain evidence="2 3">JCM 14326</strain>
    </source>
</reference>
<dbReference type="InterPro" id="IPR049713">
    <property type="entry name" value="Pr6Pr-like"/>
</dbReference>
<feature type="transmembrane region" description="Helical" evidence="1">
    <location>
        <begin position="100"/>
        <end position="123"/>
    </location>
</feature>
<dbReference type="Proteomes" id="UP001501094">
    <property type="component" value="Unassembled WGS sequence"/>
</dbReference>
<gene>
    <name evidence="2" type="ORF">GCM10009751_33180</name>
</gene>
<comment type="caution">
    <text evidence="2">The sequence shown here is derived from an EMBL/GenBank/DDBJ whole genome shotgun (WGS) entry which is preliminary data.</text>
</comment>
<dbReference type="NCBIfam" id="NF038065">
    <property type="entry name" value="Pr6Pr"/>
    <property type="match status" value="1"/>
</dbReference>
<proteinExistence type="predicted"/>
<dbReference type="EMBL" id="BAAANL010000007">
    <property type="protein sequence ID" value="GAA1871350.1"/>
    <property type="molecule type" value="Genomic_DNA"/>
</dbReference>
<sequence>MSRTSAESLRLAGTGVDRVWPVVRIVGAALIVAAVVAQLQRTVSIALQATTPHGSHLPTVVANFFSFFTIDSNVVAAVALVVAAAWTWTAGRGSGREPRWLALLLAGATTYMLVTGVVFNVLLRGIALPQGATVPWSNEVLHVVGPLVMLADLLLAPRRRALGWGAILAVIAFPLAWIGYTLVRAGLVVAPATGDPWWYPYPFLDPRSPMTGGPGGVAAYVAGIAVVIATAAAVVVWVGRRRERAGIADVVGR</sequence>
<dbReference type="RefSeq" id="WP_344105059.1">
    <property type="nucleotide sequence ID" value="NZ_BAAANL010000007.1"/>
</dbReference>
<organism evidence="2 3">
    <name type="scientific">Myceligenerans crystallogenes</name>
    <dbReference type="NCBI Taxonomy" id="316335"/>
    <lineage>
        <taxon>Bacteria</taxon>
        <taxon>Bacillati</taxon>
        <taxon>Actinomycetota</taxon>
        <taxon>Actinomycetes</taxon>
        <taxon>Micrococcales</taxon>
        <taxon>Promicromonosporaceae</taxon>
        <taxon>Myceligenerans</taxon>
    </lineage>
</organism>
<keyword evidence="1" id="KW-1133">Transmembrane helix</keyword>
<keyword evidence="3" id="KW-1185">Reference proteome</keyword>
<feature type="transmembrane region" description="Helical" evidence="1">
    <location>
        <begin position="60"/>
        <end position="88"/>
    </location>
</feature>
<feature type="transmembrane region" description="Helical" evidence="1">
    <location>
        <begin position="162"/>
        <end position="183"/>
    </location>
</feature>
<evidence type="ECO:0000256" key="1">
    <source>
        <dbReference type="SAM" id="Phobius"/>
    </source>
</evidence>
<keyword evidence="1" id="KW-0812">Transmembrane</keyword>
<protein>
    <recommendedName>
        <fullName evidence="4">FAR-17a/AIG1-like protein</fullName>
    </recommendedName>
</protein>
<accession>A0ABN2NJK7</accession>
<evidence type="ECO:0008006" key="4">
    <source>
        <dbReference type="Google" id="ProtNLM"/>
    </source>
</evidence>
<evidence type="ECO:0000313" key="2">
    <source>
        <dbReference type="EMBL" id="GAA1871350.1"/>
    </source>
</evidence>
<evidence type="ECO:0000313" key="3">
    <source>
        <dbReference type="Proteomes" id="UP001501094"/>
    </source>
</evidence>
<feature type="transmembrane region" description="Helical" evidence="1">
    <location>
        <begin position="217"/>
        <end position="238"/>
    </location>
</feature>
<keyword evidence="1" id="KW-0472">Membrane</keyword>